<evidence type="ECO:0000256" key="3">
    <source>
        <dbReference type="ARBA" id="ARBA00022763"/>
    </source>
</evidence>
<evidence type="ECO:0000256" key="1">
    <source>
        <dbReference type="ARBA" id="ARBA00004123"/>
    </source>
</evidence>
<dbReference type="AlphaFoldDB" id="A0AAJ7UAU2"/>
<name>A0AAJ7UAU2_PETMA</name>
<dbReference type="RefSeq" id="XP_032831432.1">
    <property type="nucleotide sequence ID" value="XM_032975541.1"/>
</dbReference>
<dbReference type="Gene3D" id="3.70.10.10">
    <property type="match status" value="1"/>
</dbReference>
<feature type="region of interest" description="Disordered" evidence="6">
    <location>
        <begin position="92"/>
        <end position="113"/>
    </location>
</feature>
<dbReference type="RefSeq" id="XP_032831416.1">
    <property type="nucleotide sequence ID" value="XM_032975525.1"/>
</dbReference>
<keyword evidence="3" id="KW-0227">DNA damage</keyword>
<dbReference type="CDD" id="cd00577">
    <property type="entry name" value="PCNA"/>
    <property type="match status" value="1"/>
</dbReference>
<dbReference type="PANTHER" id="PTHR10870:SF0">
    <property type="entry name" value="CELL CYCLE CHECKPOINT PROTEIN RAD1"/>
    <property type="match status" value="1"/>
</dbReference>
<dbReference type="GO" id="GO:0000077">
    <property type="term" value="P:DNA damage checkpoint signaling"/>
    <property type="evidence" value="ECO:0007669"/>
    <property type="project" value="InterPro"/>
</dbReference>
<dbReference type="RefSeq" id="XP_032831423.1">
    <property type="nucleotide sequence ID" value="XM_032975532.1"/>
</dbReference>
<dbReference type="GO" id="GO:0006281">
    <property type="term" value="P:DNA repair"/>
    <property type="evidence" value="ECO:0007669"/>
    <property type="project" value="UniProtKB-KW"/>
</dbReference>
<keyword evidence="7" id="KW-1185">Reference proteome</keyword>
<evidence type="ECO:0000313" key="8">
    <source>
        <dbReference type="RefSeq" id="XP_032831416.1"/>
    </source>
</evidence>
<dbReference type="InterPro" id="IPR046938">
    <property type="entry name" value="DNA_clamp_sf"/>
</dbReference>
<reference evidence="8 9" key="1">
    <citation type="submission" date="2025-04" db="UniProtKB">
        <authorList>
            <consortium name="RefSeq"/>
        </authorList>
    </citation>
    <scope>IDENTIFICATION</scope>
    <source>
        <tissue evidence="8 9">Sperm</tissue>
    </source>
</reference>
<evidence type="ECO:0000313" key="7">
    <source>
        <dbReference type="Proteomes" id="UP001318040"/>
    </source>
</evidence>
<dbReference type="KEGG" id="pmrn:116954749"/>
<keyword evidence="5" id="KW-0539">Nucleus</keyword>
<dbReference type="Pfam" id="PF02144">
    <property type="entry name" value="Rad1"/>
    <property type="match status" value="1"/>
</dbReference>
<keyword evidence="4" id="KW-0234">DNA repair</keyword>
<evidence type="ECO:0000256" key="6">
    <source>
        <dbReference type="SAM" id="MobiDB-lite"/>
    </source>
</evidence>
<protein>
    <submittedName>
        <fullName evidence="8 9">Cell cycle checkpoint protein RAD1 isoform X1</fullName>
    </submittedName>
</protein>
<dbReference type="PANTHER" id="PTHR10870">
    <property type="entry name" value="CELL CYCLE CHECKPOINT PROTEIN RAD1"/>
    <property type="match status" value="1"/>
</dbReference>
<dbReference type="Proteomes" id="UP001318040">
    <property type="component" value="Chromosome 3"/>
</dbReference>
<comment type="subcellular location">
    <subcellularLocation>
        <location evidence="1">Nucleus</location>
    </subcellularLocation>
</comment>
<sequence length="313" mass="33608">MASGGSAVLSATMDSARTLVSLLRAVHFRDHATFLATQHGLKATVEDSRTLQANAFVQTSLFHTYSLLENPVSFRVNLTALLSCLTMFGGSSSSTASSSSASSSSAVRGGAARTVGPPVALSLRYGGYGSPLILCLEEGGVVTDCSLRTQEPEDPLDFEFGGSDADEDRQTPNKVILKAEGLKEAFADLELSSSGAEVSVHITMSPARPHFRLSTFGPLGSTHCDFPRDSDMVESFHCTKAQTNQYKASFLKPSAKALSQASKVSVRMDWRGLLSLQFMIPNDGEVSFVEYYCCPDDVQEEEDDDDEVNSDDS</sequence>
<proteinExistence type="inferred from homology"/>
<organism evidence="7 9">
    <name type="scientific">Petromyzon marinus</name>
    <name type="common">Sea lamprey</name>
    <dbReference type="NCBI Taxonomy" id="7757"/>
    <lineage>
        <taxon>Eukaryota</taxon>
        <taxon>Metazoa</taxon>
        <taxon>Chordata</taxon>
        <taxon>Craniata</taxon>
        <taxon>Vertebrata</taxon>
        <taxon>Cyclostomata</taxon>
        <taxon>Hyperoartia</taxon>
        <taxon>Petromyzontiformes</taxon>
        <taxon>Petromyzontidae</taxon>
        <taxon>Petromyzon</taxon>
    </lineage>
</organism>
<evidence type="ECO:0000313" key="11">
    <source>
        <dbReference type="RefSeq" id="XP_032831476.1"/>
    </source>
</evidence>
<dbReference type="CTD" id="5810"/>
<gene>
    <name evidence="8 9 10 11" type="primary">RAD1</name>
</gene>
<evidence type="ECO:0000256" key="4">
    <source>
        <dbReference type="ARBA" id="ARBA00023204"/>
    </source>
</evidence>
<dbReference type="GO" id="GO:0030896">
    <property type="term" value="C:checkpoint clamp complex"/>
    <property type="evidence" value="ECO:0007669"/>
    <property type="project" value="TreeGrafter"/>
</dbReference>
<dbReference type="SUPFAM" id="SSF55979">
    <property type="entry name" value="DNA clamp"/>
    <property type="match status" value="1"/>
</dbReference>
<dbReference type="InterPro" id="IPR003011">
    <property type="entry name" value="Cell_cycle_checkpoint_Rad1"/>
</dbReference>
<dbReference type="PRINTS" id="PR01245">
    <property type="entry name" value="RAD1REC1"/>
</dbReference>
<dbReference type="RefSeq" id="XP_032831476.1">
    <property type="nucleotide sequence ID" value="XM_032975585.1"/>
</dbReference>
<evidence type="ECO:0000256" key="5">
    <source>
        <dbReference type="ARBA" id="ARBA00023242"/>
    </source>
</evidence>
<evidence type="ECO:0000256" key="2">
    <source>
        <dbReference type="ARBA" id="ARBA00010991"/>
    </source>
</evidence>
<comment type="similarity">
    <text evidence="2">Belongs to the rad1 family.</text>
</comment>
<dbReference type="PRINTS" id="PR01246">
    <property type="entry name" value="RAD1REPAIR"/>
</dbReference>
<accession>A0AAJ7UAU2</accession>
<evidence type="ECO:0000313" key="10">
    <source>
        <dbReference type="RefSeq" id="XP_032831432.1"/>
    </source>
</evidence>
<dbReference type="InterPro" id="IPR003021">
    <property type="entry name" value="Rad1_Rec1_Rad17"/>
</dbReference>
<evidence type="ECO:0000313" key="9">
    <source>
        <dbReference type="RefSeq" id="XP_032831423.1"/>
    </source>
</evidence>
<feature type="compositionally biased region" description="Low complexity" evidence="6">
    <location>
        <begin position="92"/>
        <end position="106"/>
    </location>
</feature>